<feature type="domain" description="Gnk2-homologous" evidence="5">
    <location>
        <begin position="24"/>
        <end position="129"/>
    </location>
</feature>
<dbReference type="PROSITE" id="PS51473">
    <property type="entry name" value="GNK2"/>
    <property type="match status" value="2"/>
</dbReference>
<feature type="signal peptide" evidence="4">
    <location>
        <begin position="1"/>
        <end position="20"/>
    </location>
</feature>
<keyword evidence="7" id="KW-1185">Reference proteome</keyword>
<feature type="domain" description="Gnk2-homologous" evidence="5">
    <location>
        <begin position="137"/>
        <end position="242"/>
    </location>
</feature>
<reference evidence="6 7" key="1">
    <citation type="submission" date="2021-09" db="EMBL/GenBank/DDBJ databases">
        <title>Genomic insights and catalytic innovation underlie evolution of tropane alkaloids biosynthesis.</title>
        <authorList>
            <person name="Wang Y.-J."/>
            <person name="Tian T."/>
            <person name="Huang J.-P."/>
            <person name="Huang S.-X."/>
        </authorList>
    </citation>
    <scope>NUCLEOTIDE SEQUENCE [LARGE SCALE GENOMIC DNA]</scope>
    <source>
        <strain evidence="6">KIB-2018</strain>
        <tissue evidence="6">Leaf</tissue>
    </source>
</reference>
<sequence>MSFSRMLIFFFSRLIVLITAKSSLPPLYFCLDKGYFSNDSTYESNLNGLLSTLSSNPEINHTGFCSTSLGQNDDDTVNAIALCRRDITTKECISCIDVATRVFPEICPNQKESILWYDICMLRFSNRSISRKMEIDPSMGFFNNISVPESERTQFYTALSELMDNLASRVKFADSRHNFAAGNVSLGSNKALYVMVQCTPDLAGERCSDCLFLAYDYIISYGSTGGKVFAPSCQLRYEMYLFFEPDALDMSEPPQVRPTPPISPTISTSSPPTRTSGTIGNVKKLNILFSLFM</sequence>
<dbReference type="InterPro" id="IPR038408">
    <property type="entry name" value="GNK2_sf"/>
</dbReference>
<feature type="compositionally biased region" description="Low complexity" evidence="3">
    <location>
        <begin position="264"/>
        <end position="276"/>
    </location>
</feature>
<comment type="caution">
    <text evidence="6">The sequence shown here is derived from an EMBL/GenBank/DDBJ whole genome shotgun (WGS) entry which is preliminary data.</text>
</comment>
<gene>
    <name evidence="6" type="ORF">K2173_001521</name>
</gene>
<dbReference type="Pfam" id="PF01657">
    <property type="entry name" value="Stress-antifung"/>
    <property type="match status" value="2"/>
</dbReference>
<evidence type="ECO:0000313" key="7">
    <source>
        <dbReference type="Proteomes" id="UP001159364"/>
    </source>
</evidence>
<feature type="chain" id="PRO_5043978690" description="Gnk2-homologous domain-containing protein" evidence="4">
    <location>
        <begin position="21"/>
        <end position="293"/>
    </location>
</feature>
<keyword evidence="1 4" id="KW-0732">Signal</keyword>
<evidence type="ECO:0000313" key="6">
    <source>
        <dbReference type="EMBL" id="KAJ8761390.1"/>
    </source>
</evidence>
<name>A0AAV8T570_9ROSI</name>
<evidence type="ECO:0000259" key="5">
    <source>
        <dbReference type="PROSITE" id="PS51473"/>
    </source>
</evidence>
<evidence type="ECO:0000256" key="1">
    <source>
        <dbReference type="ARBA" id="ARBA00022729"/>
    </source>
</evidence>
<dbReference type="Proteomes" id="UP001159364">
    <property type="component" value="Linkage Group LG06"/>
</dbReference>
<dbReference type="CDD" id="cd23509">
    <property type="entry name" value="Gnk2-like"/>
    <property type="match status" value="2"/>
</dbReference>
<proteinExistence type="predicted"/>
<keyword evidence="2" id="KW-0677">Repeat</keyword>
<feature type="region of interest" description="Disordered" evidence="3">
    <location>
        <begin position="253"/>
        <end position="276"/>
    </location>
</feature>
<dbReference type="FunFam" id="3.30.430.20:FF:000003">
    <property type="entry name" value="Cysteine-rich RLK (RECEPTOR-like protein kinase) 10"/>
    <property type="match status" value="1"/>
</dbReference>
<dbReference type="InterPro" id="IPR002902">
    <property type="entry name" value="GNK2"/>
</dbReference>
<accession>A0AAV8T570</accession>
<dbReference type="Gene3D" id="3.30.430.20">
    <property type="entry name" value="Gnk2 domain, C-X8-C-X2-C motif"/>
    <property type="match status" value="2"/>
</dbReference>
<protein>
    <recommendedName>
        <fullName evidence="5">Gnk2-homologous domain-containing protein</fullName>
    </recommendedName>
</protein>
<dbReference type="AlphaFoldDB" id="A0AAV8T570"/>
<evidence type="ECO:0000256" key="3">
    <source>
        <dbReference type="SAM" id="MobiDB-lite"/>
    </source>
</evidence>
<dbReference type="EMBL" id="JAIWQS010000006">
    <property type="protein sequence ID" value="KAJ8761390.1"/>
    <property type="molecule type" value="Genomic_DNA"/>
</dbReference>
<dbReference type="PANTHER" id="PTHR32099">
    <property type="entry name" value="CYSTEINE-RICH REPEAT SECRETORY PROTEIN"/>
    <property type="match status" value="1"/>
</dbReference>
<evidence type="ECO:0000256" key="2">
    <source>
        <dbReference type="ARBA" id="ARBA00022737"/>
    </source>
</evidence>
<evidence type="ECO:0000256" key="4">
    <source>
        <dbReference type="SAM" id="SignalP"/>
    </source>
</evidence>
<dbReference type="PANTHER" id="PTHR32099:SF51">
    <property type="entry name" value="CYSTEINE-RICH RECEPTOR-LIKE PROTEIN KINASE 25 ISOFORM X1"/>
    <property type="match status" value="1"/>
</dbReference>
<organism evidence="6 7">
    <name type="scientific">Erythroxylum novogranatense</name>
    <dbReference type="NCBI Taxonomy" id="1862640"/>
    <lineage>
        <taxon>Eukaryota</taxon>
        <taxon>Viridiplantae</taxon>
        <taxon>Streptophyta</taxon>
        <taxon>Embryophyta</taxon>
        <taxon>Tracheophyta</taxon>
        <taxon>Spermatophyta</taxon>
        <taxon>Magnoliopsida</taxon>
        <taxon>eudicotyledons</taxon>
        <taxon>Gunneridae</taxon>
        <taxon>Pentapetalae</taxon>
        <taxon>rosids</taxon>
        <taxon>fabids</taxon>
        <taxon>Malpighiales</taxon>
        <taxon>Erythroxylaceae</taxon>
        <taxon>Erythroxylum</taxon>
    </lineage>
</organism>